<feature type="signal peptide" evidence="1">
    <location>
        <begin position="1"/>
        <end position="18"/>
    </location>
</feature>
<accession>A0A419X9M5</accession>
<keyword evidence="3" id="KW-1185">Reference proteome</keyword>
<reference evidence="2 3" key="1">
    <citation type="submission" date="2018-09" db="EMBL/GenBank/DDBJ databases">
        <title>Genomic Encyclopedia of Archaeal and Bacterial Type Strains, Phase II (KMG-II): from individual species to whole genera.</title>
        <authorList>
            <person name="Goeker M."/>
        </authorList>
    </citation>
    <scope>NUCLEOTIDE SEQUENCE [LARGE SCALE GENOMIC DNA]</scope>
    <source>
        <strain evidence="2 3">DSM 21950</strain>
    </source>
</reference>
<dbReference type="EMBL" id="RAPQ01000008">
    <property type="protein sequence ID" value="RKE04432.1"/>
    <property type="molecule type" value="Genomic_DNA"/>
</dbReference>
<dbReference type="AlphaFoldDB" id="A0A419X9M5"/>
<dbReference type="PROSITE" id="PS51257">
    <property type="entry name" value="PROKAR_LIPOPROTEIN"/>
    <property type="match status" value="1"/>
</dbReference>
<name>A0A419X9M5_9BACT</name>
<evidence type="ECO:0000256" key="1">
    <source>
        <dbReference type="SAM" id="SignalP"/>
    </source>
</evidence>
<organism evidence="2 3">
    <name type="scientific">Marinifilum flexuosum</name>
    <dbReference type="NCBI Taxonomy" id="1117708"/>
    <lineage>
        <taxon>Bacteria</taxon>
        <taxon>Pseudomonadati</taxon>
        <taxon>Bacteroidota</taxon>
        <taxon>Bacteroidia</taxon>
        <taxon>Marinilabiliales</taxon>
        <taxon>Marinifilaceae</taxon>
    </lineage>
</organism>
<gene>
    <name evidence="2" type="ORF">BXY64_1452</name>
</gene>
<protein>
    <recommendedName>
        <fullName evidence="4">Lipoprotein</fullName>
    </recommendedName>
</protein>
<feature type="chain" id="PRO_5019085805" description="Lipoprotein" evidence="1">
    <location>
        <begin position="19"/>
        <end position="134"/>
    </location>
</feature>
<comment type="caution">
    <text evidence="2">The sequence shown here is derived from an EMBL/GenBank/DDBJ whole genome shotgun (WGS) entry which is preliminary data.</text>
</comment>
<dbReference type="RefSeq" id="WP_120239208.1">
    <property type="nucleotide sequence ID" value="NZ_RAPQ01000008.1"/>
</dbReference>
<evidence type="ECO:0008006" key="4">
    <source>
        <dbReference type="Google" id="ProtNLM"/>
    </source>
</evidence>
<sequence>MKKAITIILLFISAVACGQVTTFKNNYGANIINGKIGTFKKSSFSWTITKKGNLYNIKTNAVTGSFNVVYSHFDHDNKLYVYKANGSGVFDGSVVKLVMTNGKLSSYADRNIKSGNLLTILFYDNSGYLYKLNI</sequence>
<proteinExistence type="predicted"/>
<evidence type="ECO:0000313" key="3">
    <source>
        <dbReference type="Proteomes" id="UP000284531"/>
    </source>
</evidence>
<evidence type="ECO:0000313" key="2">
    <source>
        <dbReference type="EMBL" id="RKE04432.1"/>
    </source>
</evidence>
<keyword evidence="1" id="KW-0732">Signal</keyword>
<dbReference type="Proteomes" id="UP000284531">
    <property type="component" value="Unassembled WGS sequence"/>
</dbReference>